<dbReference type="RefSeq" id="WP_229223125.1">
    <property type="nucleotide sequence ID" value="NZ_BMIA01000004.1"/>
</dbReference>
<dbReference type="Pfam" id="PF04773">
    <property type="entry name" value="FecR"/>
    <property type="match status" value="1"/>
</dbReference>
<evidence type="ECO:0000259" key="2">
    <source>
        <dbReference type="Pfam" id="PF04773"/>
    </source>
</evidence>
<dbReference type="PANTHER" id="PTHR30273:SF2">
    <property type="entry name" value="PROTEIN FECR"/>
    <property type="match status" value="1"/>
</dbReference>
<dbReference type="InterPro" id="IPR006860">
    <property type="entry name" value="FecR"/>
</dbReference>
<dbReference type="Pfam" id="PF16344">
    <property type="entry name" value="FecR_C"/>
    <property type="match status" value="1"/>
</dbReference>
<reference evidence="5" key="1">
    <citation type="journal article" date="2019" name="Int. J. Syst. Evol. Microbiol.">
        <title>The Global Catalogue of Microorganisms (GCM) 10K type strain sequencing project: providing services to taxonomists for standard genome sequencing and annotation.</title>
        <authorList>
            <consortium name="The Broad Institute Genomics Platform"/>
            <consortium name="The Broad Institute Genome Sequencing Center for Infectious Disease"/>
            <person name="Wu L."/>
            <person name="Ma J."/>
        </authorList>
    </citation>
    <scope>NUCLEOTIDE SEQUENCE [LARGE SCALE GENOMIC DNA]</scope>
    <source>
        <strain evidence="5">CGMCC 1.15288</strain>
    </source>
</reference>
<keyword evidence="1" id="KW-0812">Transmembrane</keyword>
<dbReference type="Proteomes" id="UP000600214">
    <property type="component" value="Unassembled WGS sequence"/>
</dbReference>
<keyword evidence="1" id="KW-1133">Transmembrane helix</keyword>
<dbReference type="EMBL" id="BMIA01000004">
    <property type="protein sequence ID" value="GGH48818.1"/>
    <property type="molecule type" value="Genomic_DNA"/>
</dbReference>
<evidence type="ECO:0000313" key="5">
    <source>
        <dbReference type="Proteomes" id="UP000600214"/>
    </source>
</evidence>
<evidence type="ECO:0000256" key="1">
    <source>
        <dbReference type="SAM" id="Phobius"/>
    </source>
</evidence>
<comment type="caution">
    <text evidence="4">The sequence shown here is derived from an EMBL/GenBank/DDBJ whole genome shotgun (WGS) entry which is preliminary data.</text>
</comment>
<evidence type="ECO:0000259" key="3">
    <source>
        <dbReference type="Pfam" id="PF16344"/>
    </source>
</evidence>
<dbReference type="InterPro" id="IPR012373">
    <property type="entry name" value="Ferrdict_sens_TM"/>
</dbReference>
<keyword evidence="1" id="KW-0472">Membrane</keyword>
<dbReference type="Gene3D" id="3.55.50.30">
    <property type="match status" value="1"/>
</dbReference>
<dbReference type="PANTHER" id="PTHR30273">
    <property type="entry name" value="PERIPLASMIC SIGNAL SENSOR AND SIGMA FACTOR ACTIVATOR FECR-RELATED"/>
    <property type="match status" value="1"/>
</dbReference>
<name>A0ABQ1Z4R2_9BACT</name>
<protein>
    <submittedName>
        <fullName evidence="4">Iron dicitrate transporter FecR</fullName>
    </submittedName>
</protein>
<feature type="domain" description="FecR protein" evidence="2">
    <location>
        <begin position="147"/>
        <end position="234"/>
    </location>
</feature>
<sequence>MNQTKGSLSQPTPEPVNYDEIENLLLKYRAGKCTPAEKDRIHQWYEQVQSDVPQTELSDTEKSVLKARMWTAIQHDRNAPKKPIRFLPRLSGTAVRLFSSVAAVLIVSLSLFYFYSGKSSSARSANVALLLEASRESLVSRANKTTQPMRIKLSDSSEVTLAPGAGLTYPRQFSAGKREVQLKGDAFFNITKDSRRPFFVYSGKLVTRVLGTSFWVKEGGEEHQMQVEVVCGKVSVFENESIGAEEPTSQNKHQFNKGVILTPNQRVTYFEESGHLMTSLVDQPVLLTAPAELPAAIYKNIALPDIFQRMEDAYGVDIVVSGEAVNECTFTGDLTNMSLFDQLDLICQSNDGSYQVQGTRILVSATGCK</sequence>
<accession>A0ABQ1Z4R2</accession>
<dbReference type="PIRSF" id="PIRSF018266">
    <property type="entry name" value="FecR"/>
    <property type="match status" value="1"/>
</dbReference>
<keyword evidence="5" id="KW-1185">Reference proteome</keyword>
<feature type="transmembrane region" description="Helical" evidence="1">
    <location>
        <begin position="94"/>
        <end position="115"/>
    </location>
</feature>
<proteinExistence type="predicted"/>
<feature type="domain" description="Protein FecR C-terminal" evidence="3">
    <location>
        <begin position="297"/>
        <end position="363"/>
    </location>
</feature>
<dbReference type="Gene3D" id="2.60.120.1440">
    <property type="match status" value="1"/>
</dbReference>
<organism evidence="4 5">
    <name type="scientific">Dyadobacter endophyticus</name>
    <dbReference type="NCBI Taxonomy" id="1749036"/>
    <lineage>
        <taxon>Bacteria</taxon>
        <taxon>Pseudomonadati</taxon>
        <taxon>Bacteroidota</taxon>
        <taxon>Cytophagia</taxon>
        <taxon>Cytophagales</taxon>
        <taxon>Spirosomataceae</taxon>
        <taxon>Dyadobacter</taxon>
    </lineage>
</organism>
<gene>
    <name evidence="4" type="ORF">GCM10007423_50300</name>
</gene>
<dbReference type="InterPro" id="IPR032508">
    <property type="entry name" value="FecR_C"/>
</dbReference>
<evidence type="ECO:0000313" key="4">
    <source>
        <dbReference type="EMBL" id="GGH48818.1"/>
    </source>
</evidence>